<dbReference type="InterPro" id="IPR000671">
    <property type="entry name" value="Peptidase_A31"/>
</dbReference>
<dbReference type="SUPFAM" id="SSF53163">
    <property type="entry name" value="HybD-like"/>
    <property type="match status" value="1"/>
</dbReference>
<dbReference type="GO" id="GO:0016485">
    <property type="term" value="P:protein processing"/>
    <property type="evidence" value="ECO:0007669"/>
    <property type="project" value="TreeGrafter"/>
</dbReference>
<dbReference type="PANTHER" id="PTHR30302">
    <property type="entry name" value="HYDROGENASE 1 MATURATION PROTEASE"/>
    <property type="match status" value="1"/>
</dbReference>
<dbReference type="NCBIfam" id="TIGR00072">
    <property type="entry name" value="hydrog_prot"/>
    <property type="match status" value="1"/>
</dbReference>
<dbReference type="GO" id="GO:0008047">
    <property type="term" value="F:enzyme activator activity"/>
    <property type="evidence" value="ECO:0007669"/>
    <property type="project" value="InterPro"/>
</dbReference>
<dbReference type="InterPro" id="IPR023430">
    <property type="entry name" value="Pept_HybD-like_dom_sf"/>
</dbReference>
<keyword evidence="2 5" id="KW-0645">Protease</keyword>
<evidence type="ECO:0000256" key="3">
    <source>
        <dbReference type="ARBA" id="ARBA00022750"/>
    </source>
</evidence>
<protein>
    <submittedName>
        <fullName evidence="5">Hydrogenase maturation protease</fullName>
    </submittedName>
</protein>
<evidence type="ECO:0000256" key="4">
    <source>
        <dbReference type="ARBA" id="ARBA00022801"/>
    </source>
</evidence>
<sequence>MKRLLLGIGNEYCGNDALGIIVAQRLKEFFPECDLKTGAFSGIDFLDAIEGYDEVIVIDTLLKFDAPAGSLIEIKLEDFAGPKTFSYLHSMNLATAVELGRQLNLKLPDKIRIFGIVVDKKGEIGEELSVEIKERVNKIIDTLKSKI</sequence>
<keyword evidence="4" id="KW-0378">Hydrolase</keyword>
<evidence type="ECO:0000256" key="2">
    <source>
        <dbReference type="ARBA" id="ARBA00022670"/>
    </source>
</evidence>
<dbReference type="Gene3D" id="3.40.50.1450">
    <property type="entry name" value="HybD-like"/>
    <property type="match status" value="1"/>
</dbReference>
<comment type="similarity">
    <text evidence="1">Belongs to the peptidase A31 family.</text>
</comment>
<dbReference type="PANTHER" id="PTHR30302:SF1">
    <property type="entry name" value="HYDROGENASE 2 MATURATION PROTEASE"/>
    <property type="match status" value="1"/>
</dbReference>
<reference evidence="5" key="1">
    <citation type="journal article" date="2020" name="mSystems">
        <title>Genome- and Community-Level Interaction Insights into Carbon Utilization and Element Cycling Functions of Hydrothermarchaeota in Hydrothermal Sediment.</title>
        <authorList>
            <person name="Zhou Z."/>
            <person name="Liu Y."/>
            <person name="Xu W."/>
            <person name="Pan J."/>
            <person name="Luo Z.H."/>
            <person name="Li M."/>
        </authorList>
    </citation>
    <scope>NUCLEOTIDE SEQUENCE [LARGE SCALE GENOMIC DNA]</scope>
    <source>
        <strain evidence="5">SpSt-774</strain>
    </source>
</reference>
<dbReference type="EMBL" id="DTGZ01000153">
    <property type="protein sequence ID" value="HGV98237.1"/>
    <property type="molecule type" value="Genomic_DNA"/>
</dbReference>
<proteinExistence type="inferred from homology"/>
<accession>A0A7C4XLN2</accession>
<keyword evidence="3" id="KW-0064">Aspartyl protease</keyword>
<evidence type="ECO:0000313" key="5">
    <source>
        <dbReference type="EMBL" id="HGV98237.1"/>
    </source>
</evidence>
<organism evidence="5">
    <name type="scientific">candidate division WOR-3 bacterium</name>
    <dbReference type="NCBI Taxonomy" id="2052148"/>
    <lineage>
        <taxon>Bacteria</taxon>
        <taxon>Bacteria division WOR-3</taxon>
    </lineage>
</organism>
<dbReference type="GO" id="GO:0004190">
    <property type="term" value="F:aspartic-type endopeptidase activity"/>
    <property type="evidence" value="ECO:0007669"/>
    <property type="project" value="UniProtKB-KW"/>
</dbReference>
<name>A0A7C4XLN2_UNCW3</name>
<dbReference type="Pfam" id="PF01750">
    <property type="entry name" value="HycI"/>
    <property type="match status" value="1"/>
</dbReference>
<gene>
    <name evidence="5" type="ORF">ENV60_08080</name>
</gene>
<comment type="caution">
    <text evidence="5">The sequence shown here is derived from an EMBL/GenBank/DDBJ whole genome shotgun (WGS) entry which is preliminary data.</text>
</comment>
<evidence type="ECO:0000256" key="1">
    <source>
        <dbReference type="ARBA" id="ARBA00006814"/>
    </source>
</evidence>
<dbReference type="AlphaFoldDB" id="A0A7C4XLN2"/>